<dbReference type="Pfam" id="PF20436">
    <property type="entry name" value="LonB_AAA-LID"/>
    <property type="match status" value="1"/>
</dbReference>
<comment type="catalytic activity">
    <reaction evidence="2">
        <text>Hydrolysis of proteins in presence of ATP.</text>
        <dbReference type="EC" id="3.4.21.53"/>
    </reaction>
</comment>
<keyword evidence="1 2" id="KW-0645">Protease</keyword>
<dbReference type="InterPro" id="IPR027065">
    <property type="entry name" value="Lon_Prtase"/>
</dbReference>
<sequence length="852" mass="92482">MPSRSRPSPKSPRTGSGRAPRGAPEPVASPSDTTRLAADVQAEAPAVAVEAAGLRPGQVSPLGPEQCTVTVREDALPEGPSELALDLRIAPQHRAAMALRRGLAERAPGFNVAVVGRRGTGRTFTAVALAREEAARRPAPRDLVLLVNPRWPLEPVPAFLPAGAGPAFVRAMEELHARLEAAVHEVFEGRVRHRLHVEIHREQSAAERKIHDQLSKIAAEHGLGLVANDDGFDFVPLDEDEDEAAADAAAPAGDAAADPAEASEAEARLNRQVLDAIEAVRPHVEETQRQLALLEAEIQASLLQRQRAALRNNIAGCFAQVPERALPTEQVRKYSQRLHEHLQQVYHLEEGHHLPLTSVPLPAGLVVPTLLVTSRPDDVAPIIHAQNVTLSGLFGRVVAGSNDSRYPEPGTILAGDLHRANGGFLIIDAEALVKREAVYEHLKACLLARAIQPHEEDEGPSLRIQPVELDVKVVLVADPDLIHQLQELDPEFSRLFKIRADFEDDMSFEEGLRVYPGVAAWLASNRGLSRCSRSAVAFLMQHGARLAEDQHRLTTNLGLLSDLITEATSLARDADELTEEHLRAALRLIRDRQGQMRDRLLDLHRYGLIRVEVSGQSVGQINGLAVVSDGFQSVGRPSRVTAVTYAGSHGPLNIEREVEMSGPIHSKGVLILSGYLHDRFARDFPLSFGASVVFEQTYTPIEGDSASTAELFAILSSLSGVPARQDIGITGSVDQRGRVLPVGGINEKIEGFFEVCRAHALTGTQGVVIPESNVRNLVLGEDVLEAIAQGRFFIWPISTVEEGVELILGEPAGTATEPEDEAAAFRYPERTVYGRVERRIARLRQLASPPRG</sequence>
<keyword evidence="2" id="KW-0378">Hydrolase</keyword>
<evidence type="ECO:0000259" key="5">
    <source>
        <dbReference type="PROSITE" id="PS51786"/>
    </source>
</evidence>
<feature type="domain" description="Lon proteolytic" evidence="5">
    <location>
        <begin position="615"/>
        <end position="810"/>
    </location>
</feature>
<dbReference type="InterPro" id="IPR027417">
    <property type="entry name" value="P-loop_NTPase"/>
</dbReference>
<gene>
    <name evidence="6" type="ORF">POL58_04390</name>
</gene>
<dbReference type="PANTHER" id="PTHR10046">
    <property type="entry name" value="ATP DEPENDENT LON PROTEASE FAMILY MEMBER"/>
    <property type="match status" value="1"/>
</dbReference>
<keyword evidence="7" id="KW-1185">Reference proteome</keyword>
<dbReference type="InterPro" id="IPR014721">
    <property type="entry name" value="Ribsml_uS5_D2-typ_fold_subgr"/>
</dbReference>
<dbReference type="EMBL" id="JAQNDN010000001">
    <property type="protein sequence ID" value="MDC0666959.1"/>
    <property type="molecule type" value="Genomic_DNA"/>
</dbReference>
<evidence type="ECO:0000256" key="2">
    <source>
        <dbReference type="PROSITE-ProRule" id="PRU01122"/>
    </source>
</evidence>
<reference evidence="6 7" key="1">
    <citation type="submission" date="2022-11" db="EMBL/GenBank/DDBJ databases">
        <title>Minimal conservation of predation-associated metabolite biosynthetic gene clusters underscores biosynthetic potential of Myxococcota including descriptions for ten novel species: Archangium lansinium sp. nov., Myxococcus landrumus sp. nov., Nannocystis bai.</title>
        <authorList>
            <person name="Ahearne A."/>
            <person name="Stevens C."/>
            <person name="Dowd S."/>
        </authorList>
    </citation>
    <scope>NUCLEOTIDE SEQUENCE [LARGE SCALE GENOMIC DNA]</scope>
    <source>
        <strain evidence="6 7">NCELM</strain>
    </source>
</reference>
<dbReference type="PRINTS" id="PR00830">
    <property type="entry name" value="ENDOLAPTASE"/>
</dbReference>
<dbReference type="InterPro" id="IPR041699">
    <property type="entry name" value="AAA_32"/>
</dbReference>
<dbReference type="Pfam" id="PF13654">
    <property type="entry name" value="AAA_32"/>
    <property type="match status" value="1"/>
</dbReference>
<dbReference type="InterPro" id="IPR020568">
    <property type="entry name" value="Ribosomal_Su5_D2-typ_SF"/>
</dbReference>
<dbReference type="Proteomes" id="UP001217838">
    <property type="component" value="Unassembled WGS sequence"/>
</dbReference>
<proteinExistence type="inferred from homology"/>
<dbReference type="Pfam" id="PF05362">
    <property type="entry name" value="Lon_C"/>
    <property type="match status" value="1"/>
</dbReference>
<feature type="region of interest" description="Disordered" evidence="4">
    <location>
        <begin position="1"/>
        <end position="42"/>
    </location>
</feature>
<dbReference type="Gene3D" id="3.40.50.300">
    <property type="entry name" value="P-loop containing nucleotide triphosphate hydrolases"/>
    <property type="match status" value="2"/>
</dbReference>
<dbReference type="SUPFAM" id="SSF52540">
    <property type="entry name" value="P-loop containing nucleoside triphosphate hydrolases"/>
    <property type="match status" value="1"/>
</dbReference>
<evidence type="ECO:0000256" key="3">
    <source>
        <dbReference type="SAM" id="Coils"/>
    </source>
</evidence>
<dbReference type="PROSITE" id="PS51786">
    <property type="entry name" value="LON_PROTEOLYTIC"/>
    <property type="match status" value="1"/>
</dbReference>
<evidence type="ECO:0000313" key="6">
    <source>
        <dbReference type="EMBL" id="MDC0666959.1"/>
    </source>
</evidence>
<evidence type="ECO:0000256" key="4">
    <source>
        <dbReference type="SAM" id="MobiDB-lite"/>
    </source>
</evidence>
<protein>
    <recommendedName>
        <fullName evidence="2">endopeptidase La</fullName>
        <ecNumber evidence="2">3.4.21.53</ecNumber>
    </recommendedName>
</protein>
<feature type="active site" evidence="2">
    <location>
        <position position="705"/>
    </location>
</feature>
<dbReference type="Gene3D" id="3.30.230.10">
    <property type="match status" value="1"/>
</dbReference>
<keyword evidence="2" id="KW-0720">Serine protease</keyword>
<feature type="active site" evidence="2">
    <location>
        <position position="748"/>
    </location>
</feature>
<dbReference type="InterPro" id="IPR046843">
    <property type="entry name" value="LonB_AAA-LID"/>
</dbReference>
<dbReference type="SUPFAM" id="SSF54211">
    <property type="entry name" value="Ribosomal protein S5 domain 2-like"/>
    <property type="match status" value="1"/>
</dbReference>
<dbReference type="InterPro" id="IPR008269">
    <property type="entry name" value="Lon_proteolytic"/>
</dbReference>
<name>A0ABT5B0A4_9BACT</name>
<comment type="similarity">
    <text evidence="2">Belongs to the peptidase S16 family.</text>
</comment>
<dbReference type="RefSeq" id="WP_271994734.1">
    <property type="nucleotide sequence ID" value="NZ_JAQNDN010000001.1"/>
</dbReference>
<accession>A0ABT5B0A4</accession>
<organism evidence="6 7">
    <name type="scientific">Nannocystis radixulma</name>
    <dbReference type="NCBI Taxonomy" id="2995305"/>
    <lineage>
        <taxon>Bacteria</taxon>
        <taxon>Pseudomonadati</taxon>
        <taxon>Myxococcota</taxon>
        <taxon>Polyangia</taxon>
        <taxon>Nannocystales</taxon>
        <taxon>Nannocystaceae</taxon>
        <taxon>Nannocystis</taxon>
    </lineage>
</organism>
<evidence type="ECO:0000256" key="1">
    <source>
        <dbReference type="ARBA" id="ARBA00022670"/>
    </source>
</evidence>
<comment type="caution">
    <text evidence="6">The sequence shown here is derived from an EMBL/GenBank/DDBJ whole genome shotgun (WGS) entry which is preliminary data.</text>
</comment>
<dbReference type="EC" id="3.4.21.53" evidence="2"/>
<keyword evidence="3" id="KW-0175">Coiled coil</keyword>
<dbReference type="Gene3D" id="1.10.8.60">
    <property type="match status" value="1"/>
</dbReference>
<feature type="compositionally biased region" description="Low complexity" evidence="4">
    <location>
        <begin position="1"/>
        <end position="18"/>
    </location>
</feature>
<feature type="coiled-coil region" evidence="3">
    <location>
        <begin position="284"/>
        <end position="313"/>
    </location>
</feature>
<evidence type="ECO:0000313" key="7">
    <source>
        <dbReference type="Proteomes" id="UP001217838"/>
    </source>
</evidence>